<evidence type="ECO:0000256" key="1">
    <source>
        <dbReference type="SAM" id="MobiDB-lite"/>
    </source>
</evidence>
<dbReference type="EMBL" id="JACASF010000008">
    <property type="protein sequence ID" value="KAF6462274.1"/>
    <property type="molecule type" value="Genomic_DNA"/>
</dbReference>
<comment type="caution">
    <text evidence="2">The sequence shown here is derived from an EMBL/GenBank/DDBJ whole genome shotgun (WGS) entry which is preliminary data.</text>
</comment>
<gene>
    <name evidence="2" type="ORF">HJG59_011312</name>
</gene>
<reference evidence="2 3" key="1">
    <citation type="journal article" date="2020" name="Nature">
        <title>Six reference-quality genomes reveal evolution of bat adaptations.</title>
        <authorList>
            <person name="Jebb D."/>
            <person name="Huang Z."/>
            <person name="Pippel M."/>
            <person name="Hughes G.M."/>
            <person name="Lavrichenko K."/>
            <person name="Devanna P."/>
            <person name="Winkler S."/>
            <person name="Jermiin L.S."/>
            <person name="Skirmuntt E.C."/>
            <person name="Katzourakis A."/>
            <person name="Burkitt-Gray L."/>
            <person name="Ray D.A."/>
            <person name="Sullivan K.A.M."/>
            <person name="Roscito J.G."/>
            <person name="Kirilenko B.M."/>
            <person name="Davalos L.M."/>
            <person name="Corthals A.P."/>
            <person name="Power M.L."/>
            <person name="Jones G."/>
            <person name="Ransome R.D."/>
            <person name="Dechmann D.K.N."/>
            <person name="Locatelli A.G."/>
            <person name="Puechmaille S.J."/>
            <person name="Fedrigo O."/>
            <person name="Jarvis E.D."/>
            <person name="Hiller M."/>
            <person name="Vernes S.C."/>
            <person name="Myers E.W."/>
            <person name="Teeling E.C."/>
        </authorList>
    </citation>
    <scope>NUCLEOTIDE SEQUENCE [LARGE SCALE GENOMIC DNA]</scope>
    <source>
        <strain evidence="2">MMolMol1</strain>
        <tissue evidence="2">Muscle</tissue>
    </source>
</reference>
<feature type="compositionally biased region" description="Basic and acidic residues" evidence="1">
    <location>
        <begin position="107"/>
        <end position="117"/>
    </location>
</feature>
<organism evidence="2 3">
    <name type="scientific">Molossus molossus</name>
    <name type="common">Pallas' mastiff bat</name>
    <name type="synonym">Vespertilio molossus</name>
    <dbReference type="NCBI Taxonomy" id="27622"/>
    <lineage>
        <taxon>Eukaryota</taxon>
        <taxon>Metazoa</taxon>
        <taxon>Chordata</taxon>
        <taxon>Craniata</taxon>
        <taxon>Vertebrata</taxon>
        <taxon>Euteleostomi</taxon>
        <taxon>Mammalia</taxon>
        <taxon>Eutheria</taxon>
        <taxon>Laurasiatheria</taxon>
        <taxon>Chiroptera</taxon>
        <taxon>Yangochiroptera</taxon>
        <taxon>Molossidae</taxon>
        <taxon>Molossus</taxon>
    </lineage>
</organism>
<evidence type="ECO:0000313" key="2">
    <source>
        <dbReference type="EMBL" id="KAF6462274.1"/>
    </source>
</evidence>
<keyword evidence="3" id="KW-1185">Reference proteome</keyword>
<protein>
    <submittedName>
        <fullName evidence="2">Uncharacterized protein</fullName>
    </submittedName>
</protein>
<dbReference type="InParanoid" id="A0A7J8GQ63"/>
<dbReference type="AlphaFoldDB" id="A0A7J8GQ63"/>
<evidence type="ECO:0000313" key="3">
    <source>
        <dbReference type="Proteomes" id="UP000550707"/>
    </source>
</evidence>
<feature type="compositionally biased region" description="Polar residues" evidence="1">
    <location>
        <begin position="1"/>
        <end position="30"/>
    </location>
</feature>
<sequence length="142" mass="15250">MAAFSCTHSPAFQFHRSQQKGPSGNKSQWESRAHIIGCGPPAVESGPPPPLPWSRSRHAAATQELRSPPLPNLVFKLPASRNLGARPAASAASAGARSPLSGGQTPRPERGVWSTERRQGGEKVFLLIANVNYGLQTHRENK</sequence>
<dbReference type="Proteomes" id="UP000550707">
    <property type="component" value="Unassembled WGS sequence"/>
</dbReference>
<name>A0A7J8GQ63_MOLMO</name>
<feature type="region of interest" description="Disordered" evidence="1">
    <location>
        <begin position="1"/>
        <end position="117"/>
    </location>
</feature>
<feature type="compositionally biased region" description="Low complexity" evidence="1">
    <location>
        <begin position="83"/>
        <end position="103"/>
    </location>
</feature>
<accession>A0A7J8GQ63</accession>
<proteinExistence type="predicted"/>